<dbReference type="Gene3D" id="3.40.50.150">
    <property type="entry name" value="Vaccinia Virus protein VP39"/>
    <property type="match status" value="1"/>
</dbReference>
<dbReference type="InterPro" id="IPR029063">
    <property type="entry name" value="SAM-dependent_MTases_sf"/>
</dbReference>
<organism evidence="2">
    <name type="scientific">uncultured marine group II/III euryarchaeote KM3_44_G05</name>
    <dbReference type="NCBI Taxonomy" id="1456448"/>
    <lineage>
        <taxon>Archaea</taxon>
        <taxon>Methanobacteriati</taxon>
        <taxon>Methanobacteriota</taxon>
        <taxon>environmental samples</taxon>
    </lineage>
</organism>
<proteinExistence type="predicted"/>
<reference evidence="2" key="1">
    <citation type="journal article" date="2014" name="Genome Biol. Evol.">
        <title>Pangenome evidence for extensive interdomain horizontal transfer affecting lineage core and shell genes in uncultured planktonic thaumarchaeota and euryarchaeota.</title>
        <authorList>
            <person name="Deschamps P."/>
            <person name="Zivanovic Y."/>
            <person name="Moreira D."/>
            <person name="Rodriguez-Valera F."/>
            <person name="Lopez-Garcia P."/>
        </authorList>
    </citation>
    <scope>NUCLEOTIDE SEQUENCE</scope>
</reference>
<feature type="compositionally biased region" description="Basic and acidic residues" evidence="1">
    <location>
        <begin position="19"/>
        <end position="34"/>
    </location>
</feature>
<evidence type="ECO:0000256" key="1">
    <source>
        <dbReference type="SAM" id="MobiDB-lite"/>
    </source>
</evidence>
<dbReference type="EMBL" id="KF900884">
    <property type="protein sequence ID" value="AIF10194.1"/>
    <property type="molecule type" value="Genomic_DNA"/>
</dbReference>
<accession>A0A075H240</accession>
<evidence type="ECO:0000313" key="2">
    <source>
        <dbReference type="EMBL" id="AIF10194.1"/>
    </source>
</evidence>
<dbReference type="AlphaFoldDB" id="A0A075H240"/>
<evidence type="ECO:0008006" key="3">
    <source>
        <dbReference type="Google" id="ProtNLM"/>
    </source>
</evidence>
<name>A0A075H240_9EURY</name>
<dbReference type="SUPFAM" id="SSF53335">
    <property type="entry name" value="S-adenosyl-L-methionine-dependent methyltransferases"/>
    <property type="match status" value="1"/>
</dbReference>
<protein>
    <recommendedName>
        <fullName evidence="3">O-methyltransferase</fullName>
    </recommendedName>
</protein>
<feature type="region of interest" description="Disordered" evidence="1">
    <location>
        <begin position="1"/>
        <end position="34"/>
    </location>
</feature>
<sequence>MASGDSEAPQLEESDESEDPHPLDEMLSKSDELARGEPEISVNIGEQLKHMDLESLPLTVRRRIRDVAARKRPKTVVEVGAGIGHLSAWLFDLWQDEEFRPERYALVEAGGKFGVILTRLQQRFEASKWADVVVGDWLDIVATANAWNAAFATTPDIAAPQAPPIPVPIDLCIVDVGWKKQIECVMAAVPLLSEEGLLLTSEPEVPTGDLDVLEGEEAKAEEAKVAAFNGWITLVKMLNETHDVGFVPMFGGTLVGIQRRA</sequence>